<evidence type="ECO:0000256" key="8">
    <source>
        <dbReference type="SAM" id="MobiDB-lite"/>
    </source>
</evidence>
<dbReference type="Pfam" id="PF00643">
    <property type="entry name" value="zf-B_box"/>
    <property type="match status" value="1"/>
</dbReference>
<evidence type="ECO:0000256" key="6">
    <source>
        <dbReference type="PROSITE-ProRule" id="PRU00024"/>
    </source>
</evidence>
<dbReference type="InterPro" id="IPR000315">
    <property type="entry name" value="Znf_B-box"/>
</dbReference>
<name>A0ABM4CPP1_HYDVU</name>
<keyword evidence="3" id="KW-0479">Metal-binding</keyword>
<dbReference type="InterPro" id="IPR001841">
    <property type="entry name" value="Znf_RING"/>
</dbReference>
<dbReference type="Proteomes" id="UP001652625">
    <property type="component" value="Chromosome 10"/>
</dbReference>
<keyword evidence="5" id="KW-0862">Zinc</keyword>
<evidence type="ECO:0000259" key="9">
    <source>
        <dbReference type="PROSITE" id="PS50089"/>
    </source>
</evidence>
<keyword evidence="2" id="KW-0963">Cytoplasm</keyword>
<dbReference type="SUPFAM" id="SSF57850">
    <property type="entry name" value="RING/U-box"/>
    <property type="match status" value="1"/>
</dbReference>
<dbReference type="PANTHER" id="PTHR36754">
    <property type="entry name" value="E3 UBIQUITIN-PROTEIN LIGASE TRIM37"/>
    <property type="match status" value="1"/>
</dbReference>
<feature type="region of interest" description="Disordered" evidence="8">
    <location>
        <begin position="503"/>
        <end position="566"/>
    </location>
</feature>
<dbReference type="SUPFAM" id="SSF57845">
    <property type="entry name" value="B-box zinc-binding domain"/>
    <property type="match status" value="1"/>
</dbReference>
<dbReference type="SMART" id="SM00336">
    <property type="entry name" value="BBOX"/>
    <property type="match status" value="1"/>
</dbReference>
<dbReference type="InterPro" id="IPR002083">
    <property type="entry name" value="MATH/TRAF_dom"/>
</dbReference>
<dbReference type="Gene3D" id="3.30.40.10">
    <property type="entry name" value="Zinc/RING finger domain, C3HC4 (zinc finger)"/>
    <property type="match status" value="1"/>
</dbReference>
<evidence type="ECO:0000313" key="12">
    <source>
        <dbReference type="Proteomes" id="UP001652625"/>
    </source>
</evidence>
<accession>A0ABM4CPP1</accession>
<evidence type="ECO:0000259" key="11">
    <source>
        <dbReference type="PROSITE" id="PS50144"/>
    </source>
</evidence>
<dbReference type="Pfam" id="PF22486">
    <property type="entry name" value="MATH_2"/>
    <property type="match status" value="1"/>
</dbReference>
<evidence type="ECO:0000256" key="3">
    <source>
        <dbReference type="ARBA" id="ARBA00022723"/>
    </source>
</evidence>
<evidence type="ECO:0000259" key="10">
    <source>
        <dbReference type="PROSITE" id="PS50119"/>
    </source>
</evidence>
<feature type="coiled-coil region" evidence="7">
    <location>
        <begin position="803"/>
        <end position="830"/>
    </location>
</feature>
<dbReference type="PROSITE" id="PS50089">
    <property type="entry name" value="ZF_RING_2"/>
    <property type="match status" value="1"/>
</dbReference>
<gene>
    <name evidence="13" type="primary">LOC100197314</name>
</gene>
<dbReference type="InterPro" id="IPR037299">
    <property type="entry name" value="TRIM37_MATH"/>
</dbReference>
<organism evidence="12 13">
    <name type="scientific">Hydra vulgaris</name>
    <name type="common">Hydra</name>
    <name type="synonym">Hydra attenuata</name>
    <dbReference type="NCBI Taxonomy" id="6087"/>
    <lineage>
        <taxon>Eukaryota</taxon>
        <taxon>Metazoa</taxon>
        <taxon>Cnidaria</taxon>
        <taxon>Hydrozoa</taxon>
        <taxon>Hydroidolina</taxon>
        <taxon>Anthoathecata</taxon>
        <taxon>Aplanulata</taxon>
        <taxon>Hydridae</taxon>
        <taxon>Hydra</taxon>
    </lineage>
</organism>
<dbReference type="CDD" id="cd19779">
    <property type="entry name" value="Bbox2_TRIM37_C-VIII"/>
    <property type="match status" value="1"/>
</dbReference>
<evidence type="ECO:0000256" key="1">
    <source>
        <dbReference type="ARBA" id="ARBA00004496"/>
    </source>
</evidence>
<dbReference type="PROSITE" id="PS50144">
    <property type="entry name" value="MATH"/>
    <property type="match status" value="1"/>
</dbReference>
<dbReference type="SUPFAM" id="SSF49599">
    <property type="entry name" value="TRAF domain-like"/>
    <property type="match status" value="1"/>
</dbReference>
<dbReference type="GeneID" id="100197314"/>
<sequence length="897" mass="102658">MNNGFGTMENLAEMFRCFICMERVKDARICPHCSKLCCFLCIRRWLTEQRPQCPHCRACLHLHELVQCRWVEDVTEQIDNLQTTQLSTSKEQQENKDRNCGTHNEKLSVFCETCMACICHMCALWGGKHSQHSFKPLDVVYESRVVQITEQITGLRRRLMELISLVQEVEKNVESVRNAKEEKVREIRNAVELMIARLDTQLKNKLLTLMGQKNALTQETELLESLLQEVEHQLRISTKNSLINKSNELLQMFQQVHRKPMASFVTASIPADFNSEIVPPYDSSMFSIQNFSKLRQKGDPVYSEPLNINGLSWRLKVYPDGNGVVRGNYLSVFLELTSGLPETSKYEYRVEMVHQLCQDNSKNIVREFASDFEVGECWGYNRFFRLDLLANEGYLNIESDNILLSFQVRAPTFHQKCRDQQWHISYLESQSKQYIAQVNELKDRLTIELSRNHCAAVTASAVMSARVQAAGDLSFISLLEQSIDQSLENESLVPCPLKDGAKQVSQRLVSKRESSNGKRNSASFEKQPTSFQKEISSSDGSDVDEDNPYEDLEDQSDTSDGTIEENDDYLHEGEHDVQDEERCNMNDVDEQQQHDPVRFLNDLSLNEQSLLSIAPSTAMLDHSISTMTNHSFSCVDPEERALLELLEIEEKDTSLINPDFRLYPNSSINTSKILGSLFSSVAYQNYYHEFQSPDEEHNNIDLDVRSDDQKRLEFNKRFLNKSEFNFTLANIKKAVSNALQLSPNCSSHERSEHSSFLYASDSNLNNVFKDSKQESANTESFVSLDLGGVKLRRPTNTNCKREQKTVETRLNKAKSTASCLEKEFQGLEKRTSQLLSDLKTSAEKSPNERTLNNDYESDYSSDIQKNNDPYHPEGVSALTDTDWIVDFANPTDDSTDK</sequence>
<feature type="compositionally biased region" description="Polar residues" evidence="8">
    <location>
        <begin position="848"/>
        <end position="867"/>
    </location>
</feature>
<dbReference type="SMART" id="SM00502">
    <property type="entry name" value="BBC"/>
    <property type="match status" value="1"/>
</dbReference>
<evidence type="ECO:0000256" key="5">
    <source>
        <dbReference type="ARBA" id="ARBA00022833"/>
    </source>
</evidence>
<dbReference type="InterPro" id="IPR003649">
    <property type="entry name" value="Bbox_C"/>
</dbReference>
<dbReference type="Gene3D" id="3.30.160.60">
    <property type="entry name" value="Classic Zinc Finger"/>
    <property type="match status" value="1"/>
</dbReference>
<dbReference type="SMART" id="SM00061">
    <property type="entry name" value="MATH"/>
    <property type="match status" value="1"/>
</dbReference>
<keyword evidence="12" id="KW-1185">Reference proteome</keyword>
<evidence type="ECO:0000256" key="7">
    <source>
        <dbReference type="SAM" id="Coils"/>
    </source>
</evidence>
<keyword evidence="4 6" id="KW-0863">Zinc-finger</keyword>
<feature type="region of interest" description="Disordered" evidence="8">
    <location>
        <begin position="837"/>
        <end position="877"/>
    </location>
</feature>
<dbReference type="CDD" id="cd03773">
    <property type="entry name" value="MATH_TRIM37"/>
    <property type="match status" value="1"/>
</dbReference>
<dbReference type="Gene3D" id="2.60.210.10">
    <property type="entry name" value="Apoptosis, Tumor Necrosis Factor Receptor Associated Protein 2, Chain A"/>
    <property type="match status" value="1"/>
</dbReference>
<dbReference type="CDD" id="cd16619">
    <property type="entry name" value="mRING-HC-C4C4_TRIM37_C-VIII"/>
    <property type="match status" value="1"/>
</dbReference>
<evidence type="ECO:0000256" key="4">
    <source>
        <dbReference type="ARBA" id="ARBA00022771"/>
    </source>
</evidence>
<dbReference type="InterPro" id="IPR013083">
    <property type="entry name" value="Znf_RING/FYVE/PHD"/>
</dbReference>
<feature type="compositionally biased region" description="Acidic residues" evidence="8">
    <location>
        <begin position="541"/>
        <end position="566"/>
    </location>
</feature>
<dbReference type="InterPro" id="IPR008974">
    <property type="entry name" value="TRAF-like"/>
</dbReference>
<keyword evidence="7" id="KW-0175">Coiled coil</keyword>
<evidence type="ECO:0000313" key="13">
    <source>
        <dbReference type="RefSeq" id="XP_065663815.1"/>
    </source>
</evidence>
<dbReference type="InterPro" id="IPR053003">
    <property type="entry name" value="TRIM_RBCC_E3_ubiq-ligases"/>
</dbReference>
<reference evidence="13" key="1">
    <citation type="submission" date="2025-08" db="UniProtKB">
        <authorList>
            <consortium name="RefSeq"/>
        </authorList>
    </citation>
    <scope>IDENTIFICATION</scope>
</reference>
<feature type="domain" description="MATH" evidence="11">
    <location>
        <begin position="281"/>
        <end position="408"/>
    </location>
</feature>
<dbReference type="PANTHER" id="PTHR36754:SF2">
    <property type="entry name" value="E3 UBIQUITIN-PROTEIN LIGASE TRIM37"/>
    <property type="match status" value="1"/>
</dbReference>
<protein>
    <submittedName>
        <fullName evidence="13">E3 ubiquitin-protein ligase TRIM37 isoform X3</fullName>
    </submittedName>
</protein>
<feature type="domain" description="RING-type" evidence="9">
    <location>
        <begin position="17"/>
        <end position="57"/>
    </location>
</feature>
<comment type="subcellular location">
    <subcellularLocation>
        <location evidence="1">Cytoplasm</location>
    </subcellularLocation>
</comment>
<feature type="compositionally biased region" description="Polar residues" evidence="8">
    <location>
        <begin position="517"/>
        <end position="540"/>
    </location>
</feature>
<dbReference type="PROSITE" id="PS50119">
    <property type="entry name" value="ZF_BBOX"/>
    <property type="match status" value="1"/>
</dbReference>
<feature type="coiled-coil region" evidence="7">
    <location>
        <begin position="152"/>
        <end position="186"/>
    </location>
</feature>
<evidence type="ECO:0000256" key="2">
    <source>
        <dbReference type="ARBA" id="ARBA00022490"/>
    </source>
</evidence>
<dbReference type="RefSeq" id="XP_065663815.1">
    <property type="nucleotide sequence ID" value="XM_065807743.1"/>
</dbReference>
<feature type="domain" description="B box-type" evidence="10">
    <location>
        <begin position="95"/>
        <end position="137"/>
    </location>
</feature>
<proteinExistence type="predicted"/>